<dbReference type="InterPro" id="IPR026960">
    <property type="entry name" value="RVT-Znf"/>
</dbReference>
<reference evidence="2 3" key="1">
    <citation type="submission" date="2021-05" db="EMBL/GenBank/DDBJ databases">
        <title>Genome Assembly of Synthetic Allotetraploid Brassica napus Reveals Homoeologous Exchanges between Subgenomes.</title>
        <authorList>
            <person name="Davis J.T."/>
        </authorList>
    </citation>
    <scope>NUCLEOTIDE SEQUENCE [LARGE SCALE GENOMIC DNA]</scope>
    <source>
        <strain evidence="3">cv. Da-Ae</strain>
        <tissue evidence="2">Seedling</tissue>
    </source>
</reference>
<organism evidence="2 3">
    <name type="scientific">Brassica napus</name>
    <name type="common">Rape</name>
    <dbReference type="NCBI Taxonomy" id="3708"/>
    <lineage>
        <taxon>Eukaryota</taxon>
        <taxon>Viridiplantae</taxon>
        <taxon>Streptophyta</taxon>
        <taxon>Embryophyta</taxon>
        <taxon>Tracheophyta</taxon>
        <taxon>Spermatophyta</taxon>
        <taxon>Magnoliopsida</taxon>
        <taxon>eudicotyledons</taxon>
        <taxon>Gunneridae</taxon>
        <taxon>Pentapetalae</taxon>
        <taxon>rosids</taxon>
        <taxon>malvids</taxon>
        <taxon>Brassicales</taxon>
        <taxon>Brassicaceae</taxon>
        <taxon>Brassiceae</taxon>
        <taxon>Brassica</taxon>
    </lineage>
</organism>
<keyword evidence="3" id="KW-1185">Reference proteome</keyword>
<protein>
    <recommendedName>
        <fullName evidence="1">Reverse transcriptase zinc-binding domain-containing protein</fullName>
    </recommendedName>
</protein>
<proteinExistence type="predicted"/>
<evidence type="ECO:0000313" key="2">
    <source>
        <dbReference type="EMBL" id="KAH0926011.1"/>
    </source>
</evidence>
<evidence type="ECO:0000313" key="3">
    <source>
        <dbReference type="Proteomes" id="UP000824890"/>
    </source>
</evidence>
<gene>
    <name evidence="2" type="ORF">HID58_018267</name>
</gene>
<feature type="domain" description="Reverse transcriptase zinc-binding" evidence="1">
    <location>
        <begin position="104"/>
        <end position="185"/>
    </location>
</feature>
<name>A0ABQ8D9G3_BRANA</name>
<evidence type="ECO:0000259" key="1">
    <source>
        <dbReference type="Pfam" id="PF13966"/>
    </source>
</evidence>
<dbReference type="EMBL" id="JAGKQM010000005">
    <property type="protein sequence ID" value="KAH0926011.1"/>
    <property type="molecule type" value="Genomic_DNA"/>
</dbReference>
<comment type="caution">
    <text evidence="2">The sequence shown here is derived from an EMBL/GenBank/DDBJ whole genome shotgun (WGS) entry which is preliminary data.</text>
</comment>
<dbReference type="Proteomes" id="UP000824890">
    <property type="component" value="Unassembled WGS sequence"/>
</dbReference>
<sequence length="242" mass="27878">MKTLHQDNYSGIEKRVQIAEANLVSAQLIALDDPTPINVQTEVLAKDLWIYLRLTEESFFKQRSRVKWLGEGHLNTPFYHNMMTVRNALNAVKKLLRDDGSVTKSLQEAIRPHLPPKDWAPLLWHKGIIPRHATTTWLFILDRNPTLYRLHSWGLDVGSTCLLCRQADESRNHLFFECHYSAEVWSTICARLNQNVPPTSWNAILPWLRNVSSDRVKLPCFKLGRLVFIAYCENAMSGSTQV</sequence>
<dbReference type="Pfam" id="PF13966">
    <property type="entry name" value="zf-RVT"/>
    <property type="match status" value="1"/>
</dbReference>
<accession>A0ABQ8D9G3</accession>